<dbReference type="InterPro" id="IPR000917">
    <property type="entry name" value="Sulfatase_N"/>
</dbReference>
<keyword evidence="6" id="KW-1185">Reference proteome</keyword>
<dbReference type="Proteomes" id="UP000316096">
    <property type="component" value="Unassembled WGS sequence"/>
</dbReference>
<gene>
    <name evidence="5" type="ORF">FB559_0869</name>
</gene>
<sequence>MKRFAALTIAACLALASCRADASERSSQQTAAQAAAQARGRPNVIFVLTDDLATNLVAYMPKVQQMQRQGTSFGNYFVTDSLCCPSRSTTFTGKFPHNTGVFTNTGADGGYQAFNAHGDQRQTFATALKSAGYRTAMMGKYLNGYQPADPVPPGWSEWDVAGNGYPEYDYSLNENGKVVQYGHRPGDYLTDVLNRKGQDFIARSAKAGQPFMMELATFAPHGPATPAPRDANKFPDLKAPRGPAFNEADMSDKPKWIKDRPALNQKQTNRIDLAFRKRARAVQAVDKMLGDLQAALKKNGVDRDTYIVFGSDNGFHMGDHRLMPGKQTAFDTDINVPLVVTGPGVAAGHKSTVLAQNTDLCPTFEALGGAKVPDSVDGRSLVPFFKGDAVRDTRDAVLVEHHGPGQAADDPDKQTGAMGDPPSYEAVRTDHDVYVEYADGEREYYDVRKDPNELDNAVSRVPAERLTQLKSMLHRLEKCSGKACR</sequence>
<comment type="caution">
    <text evidence="5">The sequence shown here is derived from an EMBL/GenBank/DDBJ whole genome shotgun (WGS) entry which is preliminary data.</text>
</comment>
<dbReference type="PROSITE" id="PS51257">
    <property type="entry name" value="PROKAR_LIPOPROTEIN"/>
    <property type="match status" value="1"/>
</dbReference>
<evidence type="ECO:0000256" key="1">
    <source>
        <dbReference type="PIRSR" id="PIRSR036666-50"/>
    </source>
</evidence>
<dbReference type="PANTHER" id="PTHR43108:SF8">
    <property type="entry name" value="SD21168P"/>
    <property type="match status" value="1"/>
</dbReference>
<proteinExistence type="predicted"/>
<feature type="domain" description="Sulfatase N-terminal" evidence="4">
    <location>
        <begin position="42"/>
        <end position="367"/>
    </location>
</feature>
<dbReference type="EMBL" id="VFOZ01000001">
    <property type="protein sequence ID" value="TQL95366.1"/>
    <property type="molecule type" value="Genomic_DNA"/>
</dbReference>
<reference evidence="5 6" key="1">
    <citation type="submission" date="2019-06" db="EMBL/GenBank/DDBJ databases">
        <title>Sequencing the genomes of 1000 actinobacteria strains.</title>
        <authorList>
            <person name="Klenk H.-P."/>
        </authorList>
    </citation>
    <scope>NUCLEOTIDE SEQUENCE [LARGE SCALE GENOMIC DNA]</scope>
    <source>
        <strain evidence="5 6">DSM 102200</strain>
    </source>
</reference>
<dbReference type="SUPFAM" id="SSF53649">
    <property type="entry name" value="Alkaline phosphatase-like"/>
    <property type="match status" value="1"/>
</dbReference>
<comment type="PTM">
    <text evidence="1">The conversion to 3-oxoalanine (also known as C-formylglycine, FGly), of a serine or cysteine residue in prokaryotes and of a cysteine residue in eukaryotes, is critical for catalytic activity.</text>
</comment>
<dbReference type="GO" id="GO:0030203">
    <property type="term" value="P:glycosaminoglycan metabolic process"/>
    <property type="evidence" value="ECO:0007669"/>
    <property type="project" value="InterPro"/>
</dbReference>
<feature type="chain" id="PRO_5022228536" evidence="3">
    <location>
        <begin position="23"/>
        <end position="485"/>
    </location>
</feature>
<keyword evidence="3" id="KW-0732">Signal</keyword>
<feature type="modified residue" description="3-oxoalanine (Cys)" evidence="1">
    <location>
        <position position="83"/>
    </location>
</feature>
<evidence type="ECO:0000259" key="4">
    <source>
        <dbReference type="Pfam" id="PF00884"/>
    </source>
</evidence>
<evidence type="ECO:0000313" key="5">
    <source>
        <dbReference type="EMBL" id="TQL95366.1"/>
    </source>
</evidence>
<name>A0A543CE34_9ACTN</name>
<dbReference type="PIRSF" id="PIRSF036666">
    <property type="entry name" value="G6S"/>
    <property type="match status" value="1"/>
</dbReference>
<feature type="signal peptide" evidence="3">
    <location>
        <begin position="1"/>
        <end position="22"/>
    </location>
</feature>
<evidence type="ECO:0000313" key="6">
    <source>
        <dbReference type="Proteomes" id="UP000316096"/>
    </source>
</evidence>
<dbReference type="PANTHER" id="PTHR43108">
    <property type="entry name" value="N-ACETYLGLUCOSAMINE-6-SULFATASE FAMILY MEMBER"/>
    <property type="match status" value="1"/>
</dbReference>
<dbReference type="InterPro" id="IPR012251">
    <property type="entry name" value="GlcNAc_6-SO4ase"/>
</dbReference>
<dbReference type="GO" id="GO:0008449">
    <property type="term" value="F:N-acetylglucosamine-6-sulfatase activity"/>
    <property type="evidence" value="ECO:0007669"/>
    <property type="project" value="InterPro"/>
</dbReference>
<dbReference type="OrthoDB" id="9777306at2"/>
<dbReference type="AlphaFoldDB" id="A0A543CE34"/>
<accession>A0A543CE34</accession>
<dbReference type="Pfam" id="PF00884">
    <property type="entry name" value="Sulfatase"/>
    <property type="match status" value="1"/>
</dbReference>
<evidence type="ECO:0000256" key="2">
    <source>
        <dbReference type="SAM" id="MobiDB-lite"/>
    </source>
</evidence>
<evidence type="ECO:0000256" key="3">
    <source>
        <dbReference type="SAM" id="SignalP"/>
    </source>
</evidence>
<protein>
    <submittedName>
        <fullName evidence="5">Arylsulfatase A-like enzyme</fullName>
    </submittedName>
</protein>
<dbReference type="CDD" id="cd16147">
    <property type="entry name" value="G6S"/>
    <property type="match status" value="1"/>
</dbReference>
<dbReference type="Gene3D" id="3.40.720.10">
    <property type="entry name" value="Alkaline Phosphatase, subunit A"/>
    <property type="match status" value="1"/>
</dbReference>
<feature type="region of interest" description="Disordered" evidence="2">
    <location>
        <begin position="402"/>
        <end position="425"/>
    </location>
</feature>
<dbReference type="RefSeq" id="WP_141953473.1">
    <property type="nucleotide sequence ID" value="NZ_VFOZ01000001.1"/>
</dbReference>
<organism evidence="5 6">
    <name type="scientific">Actinoallomurus bryophytorum</name>
    <dbReference type="NCBI Taxonomy" id="1490222"/>
    <lineage>
        <taxon>Bacteria</taxon>
        <taxon>Bacillati</taxon>
        <taxon>Actinomycetota</taxon>
        <taxon>Actinomycetes</taxon>
        <taxon>Streptosporangiales</taxon>
        <taxon>Thermomonosporaceae</taxon>
        <taxon>Actinoallomurus</taxon>
    </lineage>
</organism>
<dbReference type="InterPro" id="IPR017850">
    <property type="entry name" value="Alkaline_phosphatase_core_sf"/>
</dbReference>